<accession>A0A9D4BT14</accession>
<sequence length="100" mass="11263">MPYAARIAPDKPAYPRSMVRSYPSGTHFAVVEKQDHSGQGVIRSAVAKKLDNEGQGETNYENYDVELFENDDRVTKNIFTQWLSLRRRGCLNGHHSANGP</sequence>
<reference evidence="1" key="2">
    <citation type="submission" date="2020-11" db="EMBL/GenBank/DDBJ databases">
        <authorList>
            <person name="McCartney M.A."/>
            <person name="Auch B."/>
            <person name="Kono T."/>
            <person name="Mallez S."/>
            <person name="Becker A."/>
            <person name="Gohl D.M."/>
            <person name="Silverstein K.A.T."/>
            <person name="Koren S."/>
            <person name="Bechman K.B."/>
            <person name="Herman A."/>
            <person name="Abrahante J.E."/>
            <person name="Garbe J."/>
        </authorList>
    </citation>
    <scope>NUCLEOTIDE SEQUENCE</scope>
    <source>
        <strain evidence="1">Duluth1</strain>
        <tissue evidence="1">Whole animal</tissue>
    </source>
</reference>
<evidence type="ECO:0000313" key="1">
    <source>
        <dbReference type="EMBL" id="KAH3704447.1"/>
    </source>
</evidence>
<evidence type="ECO:0000313" key="2">
    <source>
        <dbReference type="Proteomes" id="UP000828390"/>
    </source>
</evidence>
<reference evidence="1" key="1">
    <citation type="journal article" date="2019" name="bioRxiv">
        <title>The Genome of the Zebra Mussel, Dreissena polymorpha: A Resource for Invasive Species Research.</title>
        <authorList>
            <person name="McCartney M.A."/>
            <person name="Auch B."/>
            <person name="Kono T."/>
            <person name="Mallez S."/>
            <person name="Zhang Y."/>
            <person name="Obille A."/>
            <person name="Becker A."/>
            <person name="Abrahante J.E."/>
            <person name="Garbe J."/>
            <person name="Badalamenti J.P."/>
            <person name="Herman A."/>
            <person name="Mangelson H."/>
            <person name="Liachko I."/>
            <person name="Sullivan S."/>
            <person name="Sone E.D."/>
            <person name="Koren S."/>
            <person name="Silverstein K.A.T."/>
            <person name="Beckman K.B."/>
            <person name="Gohl D.M."/>
        </authorList>
    </citation>
    <scope>NUCLEOTIDE SEQUENCE</scope>
    <source>
        <strain evidence="1">Duluth1</strain>
        <tissue evidence="1">Whole animal</tissue>
    </source>
</reference>
<keyword evidence="2" id="KW-1185">Reference proteome</keyword>
<organism evidence="1 2">
    <name type="scientific">Dreissena polymorpha</name>
    <name type="common">Zebra mussel</name>
    <name type="synonym">Mytilus polymorpha</name>
    <dbReference type="NCBI Taxonomy" id="45954"/>
    <lineage>
        <taxon>Eukaryota</taxon>
        <taxon>Metazoa</taxon>
        <taxon>Spiralia</taxon>
        <taxon>Lophotrochozoa</taxon>
        <taxon>Mollusca</taxon>
        <taxon>Bivalvia</taxon>
        <taxon>Autobranchia</taxon>
        <taxon>Heteroconchia</taxon>
        <taxon>Euheterodonta</taxon>
        <taxon>Imparidentia</taxon>
        <taxon>Neoheterodontei</taxon>
        <taxon>Myida</taxon>
        <taxon>Dreissenoidea</taxon>
        <taxon>Dreissenidae</taxon>
        <taxon>Dreissena</taxon>
    </lineage>
</organism>
<dbReference type="Proteomes" id="UP000828390">
    <property type="component" value="Unassembled WGS sequence"/>
</dbReference>
<dbReference type="AlphaFoldDB" id="A0A9D4BT14"/>
<protein>
    <submittedName>
        <fullName evidence="1">Uncharacterized protein</fullName>
    </submittedName>
</protein>
<proteinExistence type="predicted"/>
<gene>
    <name evidence="1" type="ORF">DPMN_079503</name>
</gene>
<comment type="caution">
    <text evidence="1">The sequence shown here is derived from an EMBL/GenBank/DDBJ whole genome shotgun (WGS) entry which is preliminary data.</text>
</comment>
<dbReference type="EMBL" id="JAIWYP010000015">
    <property type="protein sequence ID" value="KAH3704447.1"/>
    <property type="molecule type" value="Genomic_DNA"/>
</dbReference>
<name>A0A9D4BT14_DREPO</name>